<reference evidence="1 2" key="1">
    <citation type="submission" date="2018-09" db="EMBL/GenBank/DDBJ databases">
        <authorList>
            <person name="Zhu H."/>
        </authorList>
    </citation>
    <scope>NUCLEOTIDE SEQUENCE [LARGE SCALE GENOMIC DNA]</scope>
    <source>
        <strain evidence="1 2">K2R01-6</strain>
    </source>
</reference>
<protein>
    <submittedName>
        <fullName evidence="1">Uncharacterized protein</fullName>
    </submittedName>
</protein>
<proteinExistence type="predicted"/>
<keyword evidence="2" id="KW-1185">Reference proteome</keyword>
<evidence type="ECO:0000313" key="2">
    <source>
        <dbReference type="Proteomes" id="UP000286100"/>
    </source>
</evidence>
<dbReference type="AlphaFoldDB" id="A0A418WQJ8"/>
<comment type="caution">
    <text evidence="1">The sequence shown here is derived from an EMBL/GenBank/DDBJ whole genome shotgun (WGS) entry which is preliminary data.</text>
</comment>
<dbReference type="OrthoDB" id="8482143at2"/>
<dbReference type="EMBL" id="QYUM01000002">
    <property type="protein sequence ID" value="RJF93528.1"/>
    <property type="molecule type" value="Genomic_DNA"/>
</dbReference>
<dbReference type="RefSeq" id="WP_119759813.1">
    <property type="nucleotide sequence ID" value="NZ_QYUM01000002.1"/>
</dbReference>
<evidence type="ECO:0000313" key="1">
    <source>
        <dbReference type="EMBL" id="RJF93528.1"/>
    </source>
</evidence>
<name>A0A418WQJ8_9SPHN</name>
<gene>
    <name evidence="1" type="ORF">D3876_04195</name>
</gene>
<accession>A0A418WQJ8</accession>
<dbReference type="PROSITE" id="PS51257">
    <property type="entry name" value="PROKAR_LIPOPROTEIN"/>
    <property type="match status" value="1"/>
</dbReference>
<dbReference type="Proteomes" id="UP000286100">
    <property type="component" value="Unassembled WGS sequence"/>
</dbReference>
<sequence>MRVAGWIIAGALTLGGCATVPASKPAAGPAPKPFAGTQGLQQVMGQNARTLTMLFGQPALDVREFNARKLQFAGGSCVLDAYLYAKKKGQEPVVTHVDARRTDGADVDKAACVASLSRK</sequence>
<organism evidence="1 2">
    <name type="scientific">Sphingomonas cavernae</name>
    <dbReference type="NCBI Taxonomy" id="2320861"/>
    <lineage>
        <taxon>Bacteria</taxon>
        <taxon>Pseudomonadati</taxon>
        <taxon>Pseudomonadota</taxon>
        <taxon>Alphaproteobacteria</taxon>
        <taxon>Sphingomonadales</taxon>
        <taxon>Sphingomonadaceae</taxon>
        <taxon>Sphingomonas</taxon>
    </lineage>
</organism>